<name>A0ABQ8Y3V5_9EUKA</name>
<dbReference type="SUPFAM" id="SSF47050">
    <property type="entry name" value="VHP, Villin headpiece domain"/>
    <property type="match status" value="1"/>
</dbReference>
<feature type="region of interest" description="Disordered" evidence="2">
    <location>
        <begin position="167"/>
        <end position="587"/>
    </location>
</feature>
<feature type="compositionally biased region" description="Basic and acidic residues" evidence="2">
    <location>
        <begin position="167"/>
        <end position="185"/>
    </location>
</feature>
<feature type="region of interest" description="Disordered" evidence="2">
    <location>
        <begin position="37"/>
        <end position="77"/>
    </location>
</feature>
<feature type="compositionally biased region" description="Basic residues" evidence="2">
    <location>
        <begin position="566"/>
        <end position="587"/>
    </location>
</feature>
<keyword evidence="3" id="KW-1133">Transmembrane helix</keyword>
<comment type="caution">
    <text evidence="5">The sequence shown here is derived from an EMBL/GenBank/DDBJ whole genome shotgun (WGS) entry which is preliminary data.</text>
</comment>
<dbReference type="PANTHER" id="PTHR11977:SF51">
    <property type="entry name" value="PROTEIN FLIGHTLESS-1 HOMOLOG"/>
    <property type="match status" value="1"/>
</dbReference>
<feature type="compositionally biased region" description="Basic residues" evidence="2">
    <location>
        <begin position="525"/>
        <end position="547"/>
    </location>
</feature>
<feature type="region of interest" description="Disordered" evidence="2">
    <location>
        <begin position="131"/>
        <end position="150"/>
    </location>
</feature>
<dbReference type="InterPro" id="IPR003128">
    <property type="entry name" value="Villin_headpiece"/>
</dbReference>
<feature type="compositionally biased region" description="Basic and acidic residues" evidence="2">
    <location>
        <begin position="548"/>
        <end position="560"/>
    </location>
</feature>
<dbReference type="InterPro" id="IPR007122">
    <property type="entry name" value="Villin/Gelsolin"/>
</dbReference>
<dbReference type="Gene3D" id="3.40.20.10">
    <property type="entry name" value="Severin"/>
    <property type="match status" value="5"/>
</dbReference>
<evidence type="ECO:0000256" key="3">
    <source>
        <dbReference type="SAM" id="Phobius"/>
    </source>
</evidence>
<feature type="compositionally biased region" description="Basic and acidic residues" evidence="2">
    <location>
        <begin position="514"/>
        <end position="524"/>
    </location>
</feature>
<evidence type="ECO:0000313" key="5">
    <source>
        <dbReference type="EMBL" id="KAJ6239280.1"/>
    </source>
</evidence>
<feature type="compositionally biased region" description="Polar residues" evidence="2">
    <location>
        <begin position="267"/>
        <end position="279"/>
    </location>
</feature>
<keyword evidence="6" id="KW-1185">Reference proteome</keyword>
<feature type="domain" description="HP" evidence="4">
    <location>
        <begin position="1369"/>
        <end position="1432"/>
    </location>
</feature>
<dbReference type="InterPro" id="IPR029006">
    <property type="entry name" value="ADF-H/Gelsolin-like_dom_sf"/>
</dbReference>
<proteinExistence type="predicted"/>
<feature type="compositionally biased region" description="Low complexity" evidence="2">
    <location>
        <begin position="245"/>
        <end position="256"/>
    </location>
</feature>
<feature type="compositionally biased region" description="Basic and acidic residues" evidence="2">
    <location>
        <begin position="435"/>
        <end position="501"/>
    </location>
</feature>
<feature type="compositionally biased region" description="Basic and acidic residues" evidence="2">
    <location>
        <begin position="66"/>
        <end position="77"/>
    </location>
</feature>
<dbReference type="SMART" id="SM00262">
    <property type="entry name" value="GEL"/>
    <property type="match status" value="5"/>
</dbReference>
<dbReference type="SMART" id="SM00153">
    <property type="entry name" value="VHP"/>
    <property type="match status" value="1"/>
</dbReference>
<dbReference type="EMBL" id="JAOAOG010000226">
    <property type="protein sequence ID" value="KAJ6239280.1"/>
    <property type="molecule type" value="Genomic_DNA"/>
</dbReference>
<dbReference type="InterPro" id="IPR036886">
    <property type="entry name" value="Villin_headpiece_dom_sf"/>
</dbReference>
<dbReference type="Gene3D" id="1.10.950.10">
    <property type="entry name" value="Villin headpiece domain"/>
    <property type="match status" value="1"/>
</dbReference>
<feature type="compositionally biased region" description="Basic residues" evidence="2">
    <location>
        <begin position="257"/>
        <end position="266"/>
    </location>
</feature>
<evidence type="ECO:0000256" key="2">
    <source>
        <dbReference type="SAM" id="MobiDB-lite"/>
    </source>
</evidence>
<evidence type="ECO:0000256" key="1">
    <source>
        <dbReference type="ARBA" id="ARBA00022737"/>
    </source>
</evidence>
<dbReference type="PROSITE" id="PS51089">
    <property type="entry name" value="HP"/>
    <property type="match status" value="1"/>
</dbReference>
<dbReference type="SUPFAM" id="SSF55753">
    <property type="entry name" value="Actin depolymerizing proteins"/>
    <property type="match status" value="5"/>
</dbReference>
<evidence type="ECO:0000313" key="6">
    <source>
        <dbReference type="Proteomes" id="UP001150062"/>
    </source>
</evidence>
<feature type="transmembrane region" description="Helical" evidence="3">
    <location>
        <begin position="6"/>
        <end position="28"/>
    </location>
</feature>
<keyword evidence="1" id="KW-0677">Repeat</keyword>
<dbReference type="PANTHER" id="PTHR11977">
    <property type="entry name" value="VILLIN"/>
    <property type="match status" value="1"/>
</dbReference>
<dbReference type="Proteomes" id="UP001150062">
    <property type="component" value="Unassembled WGS sequence"/>
</dbReference>
<dbReference type="InterPro" id="IPR007123">
    <property type="entry name" value="Gelsolin-like_dom"/>
</dbReference>
<feature type="compositionally biased region" description="Polar residues" evidence="2">
    <location>
        <begin position="220"/>
        <end position="241"/>
    </location>
</feature>
<feature type="compositionally biased region" description="Basic and acidic residues" evidence="2">
    <location>
        <begin position="349"/>
        <end position="383"/>
    </location>
</feature>
<organism evidence="5 6">
    <name type="scientific">Anaeramoeba flamelloides</name>
    <dbReference type="NCBI Taxonomy" id="1746091"/>
    <lineage>
        <taxon>Eukaryota</taxon>
        <taxon>Metamonada</taxon>
        <taxon>Anaeramoebidae</taxon>
        <taxon>Anaeramoeba</taxon>
    </lineage>
</organism>
<keyword evidence="3" id="KW-0812">Transmembrane</keyword>
<dbReference type="Pfam" id="PF00626">
    <property type="entry name" value="Gelsolin"/>
    <property type="match status" value="2"/>
</dbReference>
<feature type="compositionally biased region" description="Basic and acidic residues" evidence="2">
    <location>
        <begin position="403"/>
        <end position="429"/>
    </location>
</feature>
<sequence>MFFVNLIIGGSILVLIALVLLFLLYFIIRKSKAKKTRLTKGGTRSGSELQSDKSNKIQNGGKKNVLQKEKEKEKEKTLIDEKKSLQLPVNPIQKPETIIKHKSKIQKLGITKQETRNLEISSTSKIDFLRETETKTESSKKEKEENMIKEKEIQIDDGAEKIIIEIKEKNELENKPKIQKEEKQKKPVLSSTSKIEKKLQGKTEQNFNKQKKDKIKQKETQVNQEKPLNAQKSTTEQNTKPSDPKPVSTKKSLSKTPKPKNIKKVNSRISFWESTSKVNNKQHEPRINKKPNSLKKVNIPKFSPKTQKRNQLKMEENKIEKNNKKLKTEEIKSKEKNISKDKHRVKNKQNKDKDQEKVGIKDNGKVKEKEKERSRAFIEKRQLIQDLYKNKMKNLHQSKFKPKQKEESKEGNRRKEDKEVKAEQDKEVKEENEDKEVKVKQLKQEKQAKGVKEVKEIKQLKKVKESKEEIQVKEERKEPKRDQETFQNREERGDYFNEMKKNFFLSFQNSIQKKQNETEEEKQKKNQPKKLTHIKRPKRRNVRRRTNLKTDHLDLVDPKKAAGSKPKSKTKSKKKKKSNHKTRSKKSMKFNTLSEGIPINEIRNLKNRLKKTQNTIHIEQSAMLGKDGNEVLQNGKSANPVAVNYNFKLYQIRGKRNIRITLVEPTIESLNKEDVFIIETKQIIYIWCGENSNRIERGVGLDFGNKIKTQVHSGRPKLVTLVDGENDLAEGEDFEKKKEQLRNKNFTKDYDQRYAKPFWKLFGGYGNKSLINEKNKLALNKLEYESWWVQQIELYQFQLGGELNKISTGLVKDKKDLDTAAVYVLVSCSGAFLWVGKKVKWGLRQESRKATQELTTRFNLPAWNPIKRNFENGEDPIFKQHFLLWPDTLMIAVASPKLRSNKARINKRQQFDFSKMLKVENKEEILPNDGSGKSTIWWVDQNNKYPLEERYYGHFCQHQSYLIHYKYVPEQGKEYHCLFFWQGRDSPITEKGASAVLTIEMDNNTFGGEAKQIRVPEGLESMFFFFTFDNSIIIHFGKNGKWDGSEVPFDTPALYQIKSENNLNCRIEKRVKISYVKAPELKGDPYKCRALQVPFRISSLNSFSCFLLITDEIIYLWVGKQVSNIDLQHCQDNVIPKFQKIKEREIIEIKENDETEQSVDFYDLFFNQMLKTESIEEKKDQWKEILNQTNLTEKITFFVQRYFNSNSNLLKQLNLQNEIQNQDFMKIKLWECRYEKGIFDIERIPVFQQLLKHDYCYIMDVDWAVFLWIGLSVKENGEIAKKSAETAIRYNITNMNKKSSVGDLNTNDKQKKTLVYQILGGHEPIEFVTYFWGWDDNIKVNNPRIKLKKRIITPLSKIKIISKDASKGTKVTQKYSFKALTSGNYPKNVDKKNLQDFLLDDEFEKLFKMSRNDFNKLPNWKKLQKKKQIGLF</sequence>
<accession>A0ABQ8Y3V5</accession>
<keyword evidence="3" id="KW-0472">Membrane</keyword>
<gene>
    <name evidence="5" type="ORF">M0813_25162</name>
</gene>
<evidence type="ECO:0000259" key="4">
    <source>
        <dbReference type="PROSITE" id="PS51089"/>
    </source>
</evidence>
<reference evidence="5" key="1">
    <citation type="submission" date="2022-08" db="EMBL/GenBank/DDBJ databases">
        <title>Novel sulfate-reducing endosymbionts in the free-living metamonad Anaeramoeba.</title>
        <authorList>
            <person name="Jerlstrom-Hultqvist J."/>
            <person name="Cepicka I."/>
            <person name="Gallot-Lavallee L."/>
            <person name="Salas-Leiva D."/>
            <person name="Curtis B.A."/>
            <person name="Zahonova K."/>
            <person name="Pipaliya S."/>
            <person name="Dacks J."/>
            <person name="Roger A.J."/>
        </authorList>
    </citation>
    <scope>NUCLEOTIDE SEQUENCE</scope>
    <source>
        <strain evidence="5">Schooner1</strain>
    </source>
</reference>
<dbReference type="PRINTS" id="PR00597">
    <property type="entry name" value="GELSOLIN"/>
</dbReference>
<dbReference type="Pfam" id="PF02209">
    <property type="entry name" value="VHP"/>
    <property type="match status" value="1"/>
</dbReference>
<feature type="compositionally biased region" description="Basic and acidic residues" evidence="2">
    <location>
        <begin position="312"/>
        <end position="340"/>
    </location>
</feature>
<feature type="compositionally biased region" description="Basic residues" evidence="2">
    <location>
        <begin position="390"/>
        <end position="402"/>
    </location>
</feature>
<protein>
    <submittedName>
        <fullName evidence="5">Villin</fullName>
    </submittedName>
</protein>